<evidence type="ECO:0000313" key="1">
    <source>
        <dbReference type="EMBL" id="SFV67151.1"/>
    </source>
</evidence>
<protein>
    <submittedName>
        <fullName evidence="1">Uncharacterized protein</fullName>
    </submittedName>
</protein>
<organism evidence="1">
    <name type="scientific">hydrothermal vent metagenome</name>
    <dbReference type="NCBI Taxonomy" id="652676"/>
    <lineage>
        <taxon>unclassified sequences</taxon>
        <taxon>metagenomes</taxon>
        <taxon>ecological metagenomes</taxon>
    </lineage>
</organism>
<dbReference type="EMBL" id="FPHE01000160">
    <property type="protein sequence ID" value="SFV67151.1"/>
    <property type="molecule type" value="Genomic_DNA"/>
</dbReference>
<sequence length="79" mass="9100">MEELDIIKRVFLLAISKREEGETMRDTLESLVNTGMFENGMKEAKETLEELRKSNYIVGDNLSMIGVMVANEAEKEFKR</sequence>
<accession>A0A1W1CNC4</accession>
<name>A0A1W1CNC4_9ZZZZ</name>
<proteinExistence type="predicted"/>
<reference evidence="1" key="1">
    <citation type="submission" date="2016-10" db="EMBL/GenBank/DDBJ databases">
        <authorList>
            <person name="de Groot N.N."/>
        </authorList>
    </citation>
    <scope>NUCLEOTIDE SEQUENCE</scope>
</reference>
<dbReference type="AlphaFoldDB" id="A0A1W1CNC4"/>
<gene>
    <name evidence="1" type="ORF">MNB_SV-12-1514</name>
</gene>